<accession>A0A0Q9YVV5</accession>
<evidence type="ECO:0000313" key="2">
    <source>
        <dbReference type="EMBL" id="KRG21076.1"/>
    </source>
</evidence>
<evidence type="ECO:0000256" key="1">
    <source>
        <dbReference type="SAM" id="MobiDB-lite"/>
    </source>
</evidence>
<name>A0A0Q9YVV5_9GAMM</name>
<feature type="compositionally biased region" description="Polar residues" evidence="1">
    <location>
        <begin position="1588"/>
        <end position="1603"/>
    </location>
</feature>
<dbReference type="RefSeq" id="WP_075066261.1">
    <property type="nucleotide sequence ID" value="NZ_LKAJ02000001.1"/>
</dbReference>
<feature type="region of interest" description="Disordered" evidence="1">
    <location>
        <begin position="1571"/>
        <end position="1618"/>
    </location>
</feature>
<reference evidence="2" key="1">
    <citation type="submission" date="2015-09" db="EMBL/GenBank/DDBJ databases">
        <title>Draft Genome Sequences of Two Novel Amoeba-resistant Intranuclear Bacteria, Candidatus Berkiella cookevillensis and Candidatus Berkiella aquae.</title>
        <authorList>
            <person name="Mehari Y.T."/>
            <person name="Arivett B.A."/>
            <person name="Farone A.L."/>
            <person name="Gunderson J.H."/>
            <person name="Farone M.B."/>
        </authorList>
    </citation>
    <scope>NUCLEOTIDE SEQUENCE [LARGE SCALE GENOMIC DNA]</scope>
    <source>
        <strain evidence="2">HT99</strain>
    </source>
</reference>
<keyword evidence="4" id="KW-1185">Reference proteome</keyword>
<organism evidence="2">
    <name type="scientific">Candidatus Berkiella aquae</name>
    <dbReference type="NCBI Taxonomy" id="295108"/>
    <lineage>
        <taxon>Bacteria</taxon>
        <taxon>Pseudomonadati</taxon>
        <taxon>Pseudomonadota</taxon>
        <taxon>Gammaproteobacteria</taxon>
        <taxon>Candidatus Berkiellales</taxon>
        <taxon>Candidatus Berkiellaceae</taxon>
        <taxon>Candidatus Berkiella</taxon>
    </lineage>
</organism>
<proteinExistence type="predicted"/>
<comment type="caution">
    <text evidence="2">The sequence shown here is derived from an EMBL/GenBank/DDBJ whole genome shotgun (WGS) entry which is preliminary data.</text>
</comment>
<sequence length="1618" mass="186080">MPDISGLQQLCLRAIKESEQQNIERLVEIKKLTKSLLKHYYEINDAQSYAKVIQTALDYVEQRKNNRLDILASLFEIKNTDMDVASYYLEEGGDGLIWNILQHHDLTQTKRSSKEIQPFLHNVAQEIGLDNHKPLAEVKSLLMNLNDSSQRNDLRKLHLYSRLFKLNIKQAFQRNEPQRVAALLKGVLPLIEKGLQLGQYELMVAIFHLDKDEIEDLYACYQNKAKALISWLLVDDLKLESYAKEMHHENSEVQAFKQAVLTNMGNEKPLKPIRQLASELDSSMARQDENALRRIDVEGFGNLVQSYLDNDVASFAEGIDTLCERVKFFYNQGDLEIITKFLDIGNEDLDELVVLLQMNDINAIRYFLIQNENIENHAFDYSTHLDGSDAARAVEFRKALYSYFAKPNELTVNQEQMNEIIATALQNPTTQNLYYVEIKISQSLQNAFQQNNVDEYLDILFKSVDIYSMLMENDISTLMMSLQLPKAKRESFLYYLQQGERNLCVAILLENDMQFHQNFKYALHQQLSDFKKRAFAKLKIDEMPELNIQTNNQSEAFHEHPNFINYWLSRVDDLSRSFDAKDTLEFNNQVKLKLQKCFRENDVIGYSDVIRLLIKYRDGCVKYHNIRGLSVVLAIDHDDIKTSIKLMNSTNRPYLEWRTVQQHELDKFCQTGLKKHAEIAPFINQVYQNLQIKLKRCFRDRTAIIADARRAIDVEEIDDLKYFIIELEGMLKQAIYSNDSLGAARTIDAIISLAQHAYEAGRLDLANNILKLHEVNDDIINQCFAEDRVNLLKLAYINDINQENIFRHIGDQDAKADLRSNIQTNLSVQTQNLFSSTNKLEKLIFDALNDQNERALKTLCYECKMMIRNAFINNDHTMFVEMIKLYARMAHKAVELRRNDFVIEQFNLDRDYVELIQLVQNHPGLPFDQNAFTNLEFFKIIQSQNLELLGLLFGIDNDKVQKFKQQAHATLLQAPKGLLLCRTFLIAEQGEALIMQPQVSRLDNQLWNAHVEAHLEHAYENADHQHFAEIISIINNLVHQSFQVGNFNLLLANIDFKANERDALFHYLQQNNKIGTFQVLTEALLRIHKENFNAKNGYHYHPDFRIKIYESLHIPPYELSLISDSRDYPAFKLIMGDEIAFEHLSWLRNTGVNINITDPHTQNVLKVLAIHDFADSAVNFLEILGTANTIQAAQLIKGLKLEHQISHRLGLTGERLVGEIPIRVEGGFQFDMISQLNIIQNIFYANPSQLDEILFNIYQQPIDSSTLAHEINDDLNAVRINDSAQTIALAQSANRIVNVPVSLETVDNSQFPWHAVNCCFFDDFCLLADRSRSGTDSPSGVRICKITKPENKDKIADELVRSNTDYMSVKDDEYEQYVTENLGLVDVGFIPMTPQTAENCTWSSCAEMMHLSTVYARLYQLGLKIGLSEQLAITKAIEGSMQIHQAFIAEDLTYLIQQYLSLKQSSQLRLEPKTLALVYLRCEHHPNQQHIAQMIKDANILQADDLTDAYHHLLNDVKNMVTLTNNKAIGQSAEFENFAKTLLDFFLHYDLPAANDCYKDFISSQPQSTLAASSSQSSVPERRRHSLSFGQANLSINNNTTAPSEDIKTPSKPIKPKY</sequence>
<evidence type="ECO:0000313" key="4">
    <source>
        <dbReference type="Proteomes" id="UP000051497"/>
    </source>
</evidence>
<dbReference type="EMBL" id="LKAJ01000006">
    <property type="protein sequence ID" value="KRG21076.1"/>
    <property type="molecule type" value="Genomic_DNA"/>
</dbReference>
<gene>
    <name evidence="3" type="ORF">HT99x_007400</name>
    <name evidence="2" type="ORF">HT99x_01632</name>
</gene>
<reference evidence="3" key="2">
    <citation type="journal article" date="2016" name="Genome Announc.">
        <title>Draft Genome Sequences of Two Novel Amoeba-Resistant Intranuclear Bacteria, 'Candidatus Berkiella cookevillensis' and 'Candidatus Berkiella aquae'.</title>
        <authorList>
            <person name="Mehari Y.T."/>
            <person name="Arivett B.A."/>
            <person name="Farone A.L."/>
            <person name="Gunderson J.H."/>
            <person name="Farone M.B."/>
        </authorList>
    </citation>
    <scope>NUCLEOTIDE SEQUENCE</scope>
    <source>
        <strain evidence="3">HT99</strain>
    </source>
</reference>
<protein>
    <submittedName>
        <fullName evidence="2">Uncharacterized protein</fullName>
    </submittedName>
</protein>
<evidence type="ECO:0000313" key="3">
    <source>
        <dbReference type="EMBL" id="MCS5711255.1"/>
    </source>
</evidence>
<reference evidence="3" key="3">
    <citation type="submission" date="2021-06" db="EMBL/GenBank/DDBJ databases">
        <title>Genomic Description and Analysis of Intracellular Bacteria, Candidatus Berkiella cookevillensis and Candidatus Berkiella aquae.</title>
        <authorList>
            <person name="Kidane D.T."/>
            <person name="Mehari Y.T."/>
            <person name="Rice F.C."/>
            <person name="Arivett B.A."/>
            <person name="Farone A.L."/>
            <person name="Berk S.G."/>
            <person name="Farone M.B."/>
        </authorList>
    </citation>
    <scope>NUCLEOTIDE SEQUENCE</scope>
    <source>
        <strain evidence="3">HT99</strain>
    </source>
</reference>
<dbReference type="EMBL" id="LKAJ02000001">
    <property type="protein sequence ID" value="MCS5711255.1"/>
    <property type="molecule type" value="Genomic_DNA"/>
</dbReference>
<dbReference type="Proteomes" id="UP000051497">
    <property type="component" value="Unassembled WGS sequence"/>
</dbReference>